<comment type="caution">
    <text evidence="1">The sequence shown here is derived from an EMBL/GenBank/DDBJ whole genome shotgun (WGS) entry which is preliminary data.</text>
</comment>
<sequence length="80" mass="8246">MQGSLLLTACQASSGPLGDDICRNGVGHVAITRGGKGLVAVQAILAMAEIVDWGRHTHTTPRGYLVIGEDSFPSASQSTP</sequence>
<evidence type="ECO:0000313" key="1">
    <source>
        <dbReference type="EMBL" id="TDZ25952.1"/>
    </source>
</evidence>
<dbReference type="EMBL" id="AMCV02000001">
    <property type="protein sequence ID" value="TDZ25952.1"/>
    <property type="molecule type" value="Genomic_DNA"/>
</dbReference>
<gene>
    <name evidence="1" type="ORF">Cob_v000022</name>
</gene>
<protein>
    <submittedName>
        <fullName evidence="1">Uncharacterized protein</fullName>
    </submittedName>
</protein>
<proteinExistence type="predicted"/>
<reference evidence="2" key="1">
    <citation type="journal article" date="2013" name="New Phytol.">
        <title>Comparative genomic and transcriptomic analyses reveal the hemibiotrophic stage shift of Colletotrichum fungi.</title>
        <authorList>
            <person name="Gan P."/>
            <person name="Ikeda K."/>
            <person name="Irieda H."/>
            <person name="Narusaka M."/>
            <person name="O'Connell R.J."/>
            <person name="Narusaka Y."/>
            <person name="Takano Y."/>
            <person name="Kubo Y."/>
            <person name="Shirasu K."/>
        </authorList>
    </citation>
    <scope>NUCLEOTIDE SEQUENCE [LARGE SCALE GENOMIC DNA]</scope>
    <source>
        <strain evidence="2">104-T / ATCC 96160 / CBS 514.97 / LARS 414 / MAFF 240422</strain>
    </source>
</reference>
<name>A0A484G6K9_COLOR</name>
<organism evidence="1 2">
    <name type="scientific">Colletotrichum orbiculare (strain 104-T / ATCC 96160 / CBS 514.97 / LARS 414 / MAFF 240422)</name>
    <name type="common">Cucumber anthracnose fungus</name>
    <name type="synonym">Colletotrichum lagenarium</name>
    <dbReference type="NCBI Taxonomy" id="1213857"/>
    <lineage>
        <taxon>Eukaryota</taxon>
        <taxon>Fungi</taxon>
        <taxon>Dikarya</taxon>
        <taxon>Ascomycota</taxon>
        <taxon>Pezizomycotina</taxon>
        <taxon>Sordariomycetes</taxon>
        <taxon>Hypocreomycetidae</taxon>
        <taxon>Glomerellales</taxon>
        <taxon>Glomerellaceae</taxon>
        <taxon>Colletotrichum</taxon>
        <taxon>Colletotrichum orbiculare species complex</taxon>
    </lineage>
</organism>
<dbReference type="Proteomes" id="UP000014480">
    <property type="component" value="Unassembled WGS sequence"/>
</dbReference>
<keyword evidence="2" id="KW-1185">Reference proteome</keyword>
<evidence type="ECO:0000313" key="2">
    <source>
        <dbReference type="Proteomes" id="UP000014480"/>
    </source>
</evidence>
<accession>A0A484G6K9</accession>
<reference evidence="2" key="2">
    <citation type="journal article" date="2019" name="Mol. Plant Microbe Interact.">
        <title>Genome sequence resources for four phytopathogenic fungi from the Colletotrichum orbiculare species complex.</title>
        <authorList>
            <person name="Gan P."/>
            <person name="Tsushima A."/>
            <person name="Narusaka M."/>
            <person name="Narusaka Y."/>
            <person name="Takano Y."/>
            <person name="Kubo Y."/>
            <person name="Shirasu K."/>
        </authorList>
    </citation>
    <scope>GENOME REANNOTATION</scope>
    <source>
        <strain evidence="2">104-T / ATCC 96160 / CBS 514.97 / LARS 414 / MAFF 240422</strain>
    </source>
</reference>
<dbReference type="AlphaFoldDB" id="A0A484G6K9"/>